<dbReference type="InterPro" id="IPR038497">
    <property type="entry name" value="ATPase_V1-cplx_hsu_C_sf"/>
</dbReference>
<dbReference type="Pfam" id="PF11698">
    <property type="entry name" value="V-ATPase_H_C"/>
    <property type="match status" value="1"/>
</dbReference>
<dbReference type="InterPro" id="IPR011987">
    <property type="entry name" value="ATPase_V1-cplx_hsu_C"/>
</dbReference>
<comment type="function">
    <text evidence="5">Subunit of the V1 complex of vacuolar(H+)-ATPase (V-ATPase), a multisubunit enzyme composed of a peripheral complex (V1) that hydrolyzes ATP and a membrane integral complex (V0) that translocates protons. V-ATPase is responsible for acidifying and maintaining the pH of intracellular compartments.</text>
</comment>
<dbReference type="Proteomes" id="UP000326924">
    <property type="component" value="Unassembled WGS sequence"/>
</dbReference>
<keyword evidence="2 5" id="KW-0813">Transport</keyword>
<evidence type="ECO:0000256" key="5">
    <source>
        <dbReference type="PIRNR" id="PIRNR032184"/>
    </source>
</evidence>
<comment type="similarity">
    <text evidence="1 5">Belongs to the V-ATPase H subunit family.</text>
</comment>
<evidence type="ECO:0000256" key="2">
    <source>
        <dbReference type="ARBA" id="ARBA00022448"/>
    </source>
</evidence>
<keyword evidence="8" id="KW-1185">Reference proteome</keyword>
<dbReference type="PIRSF" id="PIRSF032184">
    <property type="entry name" value="ATPase_V1_H"/>
    <property type="match status" value="1"/>
</dbReference>
<evidence type="ECO:0000256" key="3">
    <source>
        <dbReference type="ARBA" id="ARBA00022781"/>
    </source>
</evidence>
<dbReference type="InterPro" id="IPR016024">
    <property type="entry name" value="ARM-type_fold"/>
</dbReference>
<dbReference type="AlphaFoldDB" id="A0A5J5EEZ0"/>
<reference evidence="7 8" key="1">
    <citation type="submission" date="2019-09" db="EMBL/GenBank/DDBJ databases">
        <title>Draft genome of the ectomycorrhizal ascomycete Sphaerosporella brunnea.</title>
        <authorList>
            <consortium name="DOE Joint Genome Institute"/>
            <person name="Benucci G.M."/>
            <person name="Marozzi G."/>
            <person name="Antonielli L."/>
            <person name="Sanchez S."/>
            <person name="Marco P."/>
            <person name="Wang X."/>
            <person name="Falini L.B."/>
            <person name="Barry K."/>
            <person name="Haridas S."/>
            <person name="Lipzen A."/>
            <person name="Labutti K."/>
            <person name="Grigoriev I.V."/>
            <person name="Murat C."/>
            <person name="Martin F."/>
            <person name="Albertini E."/>
            <person name="Donnini D."/>
            <person name="Bonito G."/>
        </authorList>
    </citation>
    <scope>NUCLEOTIDE SEQUENCE [LARGE SCALE GENOMIC DNA]</scope>
    <source>
        <strain evidence="7 8">Sb_GMNB300</strain>
    </source>
</reference>
<evidence type="ECO:0000313" key="7">
    <source>
        <dbReference type="EMBL" id="KAA8893278.1"/>
    </source>
</evidence>
<dbReference type="GO" id="GO:0046961">
    <property type="term" value="F:proton-transporting ATPase activity, rotational mechanism"/>
    <property type="evidence" value="ECO:0007669"/>
    <property type="project" value="UniProtKB-UniRule"/>
</dbReference>
<dbReference type="InterPro" id="IPR004908">
    <property type="entry name" value="ATPase_V1-cplx_hsu"/>
</dbReference>
<protein>
    <recommendedName>
        <fullName evidence="5">V-type proton ATPase subunit H</fullName>
    </recommendedName>
</protein>
<dbReference type="SUPFAM" id="SSF48371">
    <property type="entry name" value="ARM repeat"/>
    <property type="match status" value="1"/>
</dbReference>
<comment type="subunit">
    <text evidence="5">V-ATPase is a heteromultimeric enzyme made up of two complexes: the ATP-hydrolytic V1 complex and the proton translocation V0 complex.</text>
</comment>
<keyword evidence="3 5" id="KW-0375">Hydrogen ion transport</keyword>
<dbReference type="Pfam" id="PF03224">
    <property type="entry name" value="V-ATPase_H_N"/>
    <property type="match status" value="1"/>
</dbReference>
<dbReference type="OrthoDB" id="10263554at2759"/>
<name>A0A5J5EEZ0_9PEZI</name>
<dbReference type="PANTHER" id="PTHR10698">
    <property type="entry name" value="V-TYPE PROTON ATPASE SUBUNIT H"/>
    <property type="match status" value="1"/>
</dbReference>
<dbReference type="PANTHER" id="PTHR10698:SF0">
    <property type="entry name" value="V-TYPE PROTON ATPASE SUBUNIT H"/>
    <property type="match status" value="1"/>
</dbReference>
<comment type="caution">
    <text evidence="7">The sequence shown here is derived from an EMBL/GenBank/DDBJ whole genome shotgun (WGS) entry which is preliminary data.</text>
</comment>
<dbReference type="InterPro" id="IPR011989">
    <property type="entry name" value="ARM-like"/>
</dbReference>
<proteinExistence type="inferred from homology"/>
<organism evidence="7 8">
    <name type="scientific">Sphaerosporella brunnea</name>
    <dbReference type="NCBI Taxonomy" id="1250544"/>
    <lineage>
        <taxon>Eukaryota</taxon>
        <taxon>Fungi</taxon>
        <taxon>Dikarya</taxon>
        <taxon>Ascomycota</taxon>
        <taxon>Pezizomycotina</taxon>
        <taxon>Pezizomycetes</taxon>
        <taxon>Pezizales</taxon>
        <taxon>Pyronemataceae</taxon>
        <taxon>Sphaerosporella</taxon>
    </lineage>
</organism>
<dbReference type="InParanoid" id="A0A5J5EEZ0"/>
<dbReference type="EMBL" id="VXIS01000469">
    <property type="protein sequence ID" value="KAA8893278.1"/>
    <property type="molecule type" value="Genomic_DNA"/>
</dbReference>
<feature type="domain" description="ATPase V1 complex subunit H C-terminal" evidence="6">
    <location>
        <begin position="353"/>
        <end position="467"/>
    </location>
</feature>
<gene>
    <name evidence="7" type="ORF">FN846DRAFT_923770</name>
</gene>
<dbReference type="GO" id="GO:0000329">
    <property type="term" value="C:fungal-type vacuole membrane"/>
    <property type="evidence" value="ECO:0007669"/>
    <property type="project" value="TreeGrafter"/>
</dbReference>
<evidence type="ECO:0000256" key="4">
    <source>
        <dbReference type="ARBA" id="ARBA00023065"/>
    </source>
</evidence>
<evidence type="ECO:0000256" key="1">
    <source>
        <dbReference type="ARBA" id="ARBA00008613"/>
    </source>
</evidence>
<dbReference type="FunCoup" id="A0A5J5EEZ0">
    <property type="interactions" value="415"/>
</dbReference>
<sequence length="469" mass="52081">MSLDGQNILDEYKSLIRGRAVAWDAYIRYSLVTESDVKKIKAVDKVSKERRVSIVENDAGGYAQLVLGDDGVLRKSANGNRVDLVQYILMWTGDLLEDVPDSFADALLSLPKPFELLLSLLEGHSDPVIPVLTAAILTPLLAKSLSRSSKISPAFKDALPKFFRYLASITKSPEREQQDLAIQSYVALLRTPYARETFWDIKEETMTPLAQLIEETAGGTAGGERAAGTTNTVAGIVQGGVPLQLVYHVLLAVWELTFDDTVAEELNEKYDLIPPITAILRNPVKEKITRVCLAILVNLVTKAPSANLPPLLVTNILPYLQTLSQRFTVESDPDLMQDLATLQALLEAFQNEQTTLSSYRIEVMSGHLRWSPPHRNEGFWKRHARDILEDTELVRQLARLLGSAQDKTVLAVACNDVGILVKEVPYSHKKWVELGVKNRVMELMGDSDPEVRYEALKAVQGFLQTAFSG</sequence>
<accession>A0A5J5EEZ0</accession>
<evidence type="ECO:0000313" key="8">
    <source>
        <dbReference type="Proteomes" id="UP000326924"/>
    </source>
</evidence>
<dbReference type="Gene3D" id="1.25.40.150">
    <property type="entry name" value="V-type ATPase, subunit H, C-terminal domain"/>
    <property type="match status" value="1"/>
</dbReference>
<keyword evidence="4 5" id="KW-0406">Ion transport</keyword>
<dbReference type="Gene3D" id="1.25.10.10">
    <property type="entry name" value="Leucine-rich Repeat Variant"/>
    <property type="match status" value="1"/>
</dbReference>
<dbReference type="GO" id="GO:0000221">
    <property type="term" value="C:vacuolar proton-transporting V-type ATPase, V1 domain"/>
    <property type="evidence" value="ECO:0007669"/>
    <property type="project" value="UniProtKB-UniRule"/>
</dbReference>
<evidence type="ECO:0000259" key="6">
    <source>
        <dbReference type="Pfam" id="PF11698"/>
    </source>
</evidence>